<dbReference type="Gene3D" id="1.10.260.40">
    <property type="entry name" value="lambda repressor-like DNA-binding domains"/>
    <property type="match status" value="1"/>
</dbReference>
<dbReference type="Pfam" id="PF15943">
    <property type="entry name" value="YdaS_toxin"/>
    <property type="match status" value="1"/>
</dbReference>
<dbReference type="EMBL" id="LR796169">
    <property type="protein sequence ID" value="CAB4123276.1"/>
    <property type="molecule type" value="Genomic_DNA"/>
</dbReference>
<dbReference type="InterPro" id="IPR031856">
    <property type="entry name" value="YdaS_toxin-like"/>
</dbReference>
<dbReference type="SUPFAM" id="SSF47413">
    <property type="entry name" value="lambda repressor-like DNA-binding domains"/>
    <property type="match status" value="1"/>
</dbReference>
<dbReference type="GO" id="GO:0003677">
    <property type="term" value="F:DNA binding"/>
    <property type="evidence" value="ECO:0007669"/>
    <property type="project" value="InterPro"/>
</dbReference>
<dbReference type="InterPro" id="IPR010982">
    <property type="entry name" value="Lambda_DNA-bd_dom_sf"/>
</dbReference>
<evidence type="ECO:0000313" key="1">
    <source>
        <dbReference type="EMBL" id="CAB4123276.1"/>
    </source>
</evidence>
<protein>
    <submittedName>
        <fullName evidence="1">Bacterial antitoxin YdaS</fullName>
    </submittedName>
</protein>
<reference evidence="1" key="1">
    <citation type="submission" date="2020-04" db="EMBL/GenBank/DDBJ databases">
        <authorList>
            <person name="Chiriac C."/>
            <person name="Salcher M."/>
            <person name="Ghai R."/>
            <person name="Kavagutti S V."/>
        </authorList>
    </citation>
    <scope>NUCLEOTIDE SEQUENCE</scope>
</reference>
<proteinExistence type="predicted"/>
<organism evidence="1">
    <name type="scientific">uncultured Caudovirales phage</name>
    <dbReference type="NCBI Taxonomy" id="2100421"/>
    <lineage>
        <taxon>Viruses</taxon>
        <taxon>Duplodnaviria</taxon>
        <taxon>Heunggongvirae</taxon>
        <taxon>Uroviricota</taxon>
        <taxon>Caudoviricetes</taxon>
        <taxon>Peduoviridae</taxon>
        <taxon>Maltschvirus</taxon>
        <taxon>Maltschvirus maltsch</taxon>
    </lineage>
</organism>
<gene>
    <name evidence="1" type="ORF">UFOVP42_12</name>
</gene>
<name>A0A6J5KPU3_9CAUD</name>
<accession>A0A6J5KPU3</accession>
<sequence>MDINVVLKLEFGSLKGFAKALGVTPTSVQRWQREGFPVGRLKQIEAITEGKITREMLRPDLFKGE</sequence>